<keyword evidence="3" id="KW-1185">Reference proteome</keyword>
<evidence type="ECO:0000256" key="1">
    <source>
        <dbReference type="SAM" id="MobiDB-lite"/>
    </source>
</evidence>
<feature type="region of interest" description="Disordered" evidence="1">
    <location>
        <begin position="1"/>
        <end position="23"/>
    </location>
</feature>
<gene>
    <name evidence="2" type="ORF">Cgig2_009017</name>
</gene>
<organism evidence="2 3">
    <name type="scientific">Carnegiea gigantea</name>
    <dbReference type="NCBI Taxonomy" id="171969"/>
    <lineage>
        <taxon>Eukaryota</taxon>
        <taxon>Viridiplantae</taxon>
        <taxon>Streptophyta</taxon>
        <taxon>Embryophyta</taxon>
        <taxon>Tracheophyta</taxon>
        <taxon>Spermatophyta</taxon>
        <taxon>Magnoliopsida</taxon>
        <taxon>eudicotyledons</taxon>
        <taxon>Gunneridae</taxon>
        <taxon>Pentapetalae</taxon>
        <taxon>Caryophyllales</taxon>
        <taxon>Cactineae</taxon>
        <taxon>Cactaceae</taxon>
        <taxon>Cactoideae</taxon>
        <taxon>Echinocereeae</taxon>
        <taxon>Carnegiea</taxon>
    </lineage>
</organism>
<proteinExistence type="predicted"/>
<dbReference type="Proteomes" id="UP001153076">
    <property type="component" value="Unassembled WGS sequence"/>
</dbReference>
<sequence>MAISSSVTLGGSEAPGVTKPQDLTKSCKSESLAAVCPLMKLMDGRWVIGEESPGRLAPKWWGCDPQMTGFSTDERLTVQFPLRPLVMGWEVTASSGGPSIRCRFQTGRLMAGFCSRGTREGACRRMTQPVESGDYKKGANKIIHCTFLACWVTRHCLSSPRRRLASAATCFRVASPVSKTANVALA</sequence>
<evidence type="ECO:0000313" key="3">
    <source>
        <dbReference type="Proteomes" id="UP001153076"/>
    </source>
</evidence>
<dbReference type="EMBL" id="JAKOGI010000154">
    <property type="protein sequence ID" value="KAJ8441771.1"/>
    <property type="molecule type" value="Genomic_DNA"/>
</dbReference>
<comment type="caution">
    <text evidence="2">The sequence shown here is derived from an EMBL/GenBank/DDBJ whole genome shotgun (WGS) entry which is preliminary data.</text>
</comment>
<protein>
    <submittedName>
        <fullName evidence="2">Uncharacterized protein</fullName>
    </submittedName>
</protein>
<name>A0A9Q1KF84_9CARY</name>
<dbReference type="AlphaFoldDB" id="A0A9Q1KF84"/>
<reference evidence="2" key="1">
    <citation type="submission" date="2022-04" db="EMBL/GenBank/DDBJ databases">
        <title>Carnegiea gigantea Genome sequencing and assembly v2.</title>
        <authorList>
            <person name="Copetti D."/>
            <person name="Sanderson M.J."/>
            <person name="Burquez A."/>
            <person name="Wojciechowski M.F."/>
        </authorList>
    </citation>
    <scope>NUCLEOTIDE SEQUENCE</scope>
    <source>
        <strain evidence="2">SGP5-SGP5p</strain>
        <tissue evidence="2">Aerial part</tissue>
    </source>
</reference>
<accession>A0A9Q1KF84</accession>
<evidence type="ECO:0000313" key="2">
    <source>
        <dbReference type="EMBL" id="KAJ8441771.1"/>
    </source>
</evidence>